<keyword evidence="8" id="KW-0119">Carbohydrate metabolism</keyword>
<dbReference type="Pfam" id="PF01081">
    <property type="entry name" value="Aldolase"/>
    <property type="match status" value="1"/>
</dbReference>
<comment type="caution">
    <text evidence="9">The sequence shown here is derived from an EMBL/GenBank/DDBJ whole genome shotgun (WGS) entry which is preliminary data.</text>
</comment>
<dbReference type="OrthoDB" id="9805177at2"/>
<evidence type="ECO:0000256" key="1">
    <source>
        <dbReference type="ARBA" id="ARBA00000654"/>
    </source>
</evidence>
<reference evidence="9 10" key="1">
    <citation type="submission" date="2019-03" db="EMBL/GenBank/DDBJ databases">
        <title>Genomics of glacier-inhabiting Cryobacterium strains.</title>
        <authorList>
            <person name="Liu Q."/>
            <person name="Xin Y.-H."/>
        </authorList>
    </citation>
    <scope>NUCLEOTIDE SEQUENCE [LARGE SCALE GENOMIC DNA]</scope>
    <source>
        <strain evidence="9 10">Hh14</strain>
    </source>
</reference>
<dbReference type="InterPro" id="IPR013785">
    <property type="entry name" value="Aldolase_TIM"/>
</dbReference>
<dbReference type="PANTHER" id="PTHR30246:SF1">
    <property type="entry name" value="2-DEHYDRO-3-DEOXY-6-PHOSPHOGALACTONATE ALDOLASE-RELATED"/>
    <property type="match status" value="1"/>
</dbReference>
<dbReference type="GO" id="GO:0008675">
    <property type="term" value="F:2-dehydro-3-deoxy-phosphogluconate aldolase activity"/>
    <property type="evidence" value="ECO:0007669"/>
    <property type="project" value="UniProtKB-EC"/>
</dbReference>
<dbReference type="PANTHER" id="PTHR30246">
    <property type="entry name" value="2-KETO-3-DEOXY-6-PHOSPHOGLUCONATE ALDOLASE"/>
    <property type="match status" value="1"/>
</dbReference>
<comment type="similarity">
    <text evidence="3">Belongs to the KHG/KDPG aldolase family.</text>
</comment>
<evidence type="ECO:0000256" key="4">
    <source>
        <dbReference type="ARBA" id="ARBA00011233"/>
    </source>
</evidence>
<dbReference type="PROSITE" id="PS00159">
    <property type="entry name" value="ALDOLASE_KDPG_KHG_1"/>
    <property type="match status" value="1"/>
</dbReference>
<comment type="pathway">
    <text evidence="2">Carbohydrate acid metabolism; 2-dehydro-3-deoxy-D-gluconate degradation; D-glyceraldehyde 3-phosphate and pyruvate from 2-dehydro-3-deoxy-D-gluconate: step 2/2.</text>
</comment>
<dbReference type="Proteomes" id="UP000297447">
    <property type="component" value="Unassembled WGS sequence"/>
</dbReference>
<dbReference type="InterPro" id="IPR000887">
    <property type="entry name" value="Aldlse_KDPG_KHG"/>
</dbReference>
<evidence type="ECO:0000256" key="3">
    <source>
        <dbReference type="ARBA" id="ARBA00006906"/>
    </source>
</evidence>
<dbReference type="InterPro" id="IPR031337">
    <property type="entry name" value="KDPG/KHG_AS_1"/>
</dbReference>
<gene>
    <name evidence="9" type="primary">eda</name>
    <name evidence="9" type="ORF">E3T55_05190</name>
</gene>
<dbReference type="Gene3D" id="3.20.20.70">
    <property type="entry name" value="Aldolase class I"/>
    <property type="match status" value="1"/>
</dbReference>
<dbReference type="InterPro" id="IPR031338">
    <property type="entry name" value="KDPG/KHG_AS_2"/>
</dbReference>
<keyword evidence="7" id="KW-0704">Schiff base</keyword>
<evidence type="ECO:0000313" key="10">
    <source>
        <dbReference type="Proteomes" id="UP000297447"/>
    </source>
</evidence>
<evidence type="ECO:0000256" key="5">
    <source>
        <dbReference type="ARBA" id="ARBA00013063"/>
    </source>
</evidence>
<organism evidence="9 10">
    <name type="scientific">Cryobacterium frigoriphilum</name>
    <dbReference type="NCBI Taxonomy" id="1259150"/>
    <lineage>
        <taxon>Bacteria</taxon>
        <taxon>Bacillati</taxon>
        <taxon>Actinomycetota</taxon>
        <taxon>Actinomycetes</taxon>
        <taxon>Micrococcales</taxon>
        <taxon>Microbacteriaceae</taxon>
        <taxon>Cryobacterium</taxon>
    </lineage>
</organism>
<sequence>MLARLEQIGIVPVVVMDDDAHALDLADALVAGGLPVAEITLRTAASMRAIERMSARGDILVGAGTVLSAEQVDRAVDAGASFVVSPGYSASVVDRCRHHGVAVLPGIATATELQAALVNGLDRVKFFPAGKLGGRPMIETLAEPFPAVRFMPSGGVRPENVADYLASPAVFAAGGSWMATRQLIADGGFDEIVRLCRESAQIVAGVRPSGLGARP</sequence>
<evidence type="ECO:0000256" key="6">
    <source>
        <dbReference type="ARBA" id="ARBA00023239"/>
    </source>
</evidence>
<dbReference type="EC" id="4.1.2.14" evidence="5"/>
<dbReference type="SUPFAM" id="SSF51569">
    <property type="entry name" value="Aldolase"/>
    <property type="match status" value="1"/>
</dbReference>
<dbReference type="PROSITE" id="PS00160">
    <property type="entry name" value="ALDOLASE_KDPG_KHG_2"/>
    <property type="match status" value="1"/>
</dbReference>
<comment type="subunit">
    <text evidence="4">Homotrimer.</text>
</comment>
<comment type="catalytic activity">
    <reaction evidence="1">
        <text>2-dehydro-3-deoxy-6-phospho-D-gluconate = D-glyceraldehyde 3-phosphate + pyruvate</text>
        <dbReference type="Rhea" id="RHEA:17089"/>
        <dbReference type="ChEBI" id="CHEBI:15361"/>
        <dbReference type="ChEBI" id="CHEBI:57569"/>
        <dbReference type="ChEBI" id="CHEBI:59776"/>
        <dbReference type="EC" id="4.1.2.14"/>
    </reaction>
</comment>
<name>A0A4V3IRV7_9MICO</name>
<proteinExistence type="inferred from homology"/>
<evidence type="ECO:0000256" key="2">
    <source>
        <dbReference type="ARBA" id="ARBA00004736"/>
    </source>
</evidence>
<evidence type="ECO:0000313" key="9">
    <source>
        <dbReference type="EMBL" id="TFD53561.1"/>
    </source>
</evidence>
<evidence type="ECO:0000256" key="7">
    <source>
        <dbReference type="ARBA" id="ARBA00023270"/>
    </source>
</evidence>
<keyword evidence="6 9" id="KW-0456">Lyase</keyword>
<dbReference type="NCBIfam" id="TIGR01182">
    <property type="entry name" value="eda"/>
    <property type="match status" value="1"/>
</dbReference>
<protein>
    <recommendedName>
        <fullName evidence="5">2-dehydro-3-deoxy-phosphogluconate aldolase</fullName>
        <ecNumber evidence="5">4.1.2.14</ecNumber>
    </recommendedName>
</protein>
<keyword evidence="10" id="KW-1185">Reference proteome</keyword>
<evidence type="ECO:0000256" key="8">
    <source>
        <dbReference type="ARBA" id="ARBA00023277"/>
    </source>
</evidence>
<dbReference type="EMBL" id="SOHE01000019">
    <property type="protein sequence ID" value="TFD53561.1"/>
    <property type="molecule type" value="Genomic_DNA"/>
</dbReference>
<dbReference type="AlphaFoldDB" id="A0A4V3IRV7"/>
<accession>A0A4V3IRV7</accession>
<dbReference type="CDD" id="cd00452">
    <property type="entry name" value="KDPG_aldolase"/>
    <property type="match status" value="1"/>
</dbReference>